<evidence type="ECO:0000256" key="1">
    <source>
        <dbReference type="ARBA" id="ARBA00023002"/>
    </source>
</evidence>
<dbReference type="InterPro" id="IPR050411">
    <property type="entry name" value="AlphaKG_dependent_hydroxylases"/>
</dbReference>
<accession>A0AA40BLP8</accession>
<dbReference type="Gene3D" id="3.60.130.10">
    <property type="entry name" value="Clavaminate synthase-like"/>
    <property type="match status" value="1"/>
</dbReference>
<dbReference type="AlphaFoldDB" id="A0AA40BLP8"/>
<keyword evidence="4" id="KW-1185">Reference proteome</keyword>
<gene>
    <name evidence="3" type="ORF">B0T21DRAFT_181456</name>
</gene>
<dbReference type="PANTHER" id="PTHR10696:SF49">
    <property type="entry name" value="TAUD_TFDA-LIKE DOMAIN-CONTAINING PROTEIN"/>
    <property type="match status" value="1"/>
</dbReference>
<dbReference type="EMBL" id="JAUKTV010000006">
    <property type="protein sequence ID" value="KAK0736514.1"/>
    <property type="molecule type" value="Genomic_DNA"/>
</dbReference>
<sequence>MGAETILLQAEQIPVWGDLKLTLKSEPVSQIKSPKLPAEMRGPLAWSPSSFKSEDDYILSLSEEEIEEVKLALSHFDGLDLFGSEATPSTFPLPTLGPKLKKAAKDVHNGRGFVLIRGIQPSQFSPEGNVIIFLGISSYIGGMRGRQDENGNMLMHIRNAKQSKTPQSQRPIRYSSRASTFHTDTFCDILALQSRNNAEIGGNTLLSSTWTIFNKLQKSHPEVCKLLAQPDWAFDSRGSFFPCSTRPLLYHHAGKIMMNFAREPLLGLEDVKRMAALPVLFQEQKDALDIVEKVAAEGQIAIRTEPGDLLFINNHGVLHSREAFVDNTAENPRYLVRMWLKNEELAWDLPQHLQHGNSRIYDQNNGLGESWNVRDFPRTDFKLSERLTS</sequence>
<dbReference type="Pfam" id="PF02668">
    <property type="entry name" value="TauD"/>
    <property type="match status" value="1"/>
</dbReference>
<dbReference type="SUPFAM" id="SSF51197">
    <property type="entry name" value="Clavaminate synthase-like"/>
    <property type="match status" value="1"/>
</dbReference>
<keyword evidence="1" id="KW-0560">Oxidoreductase</keyword>
<reference evidence="3" key="1">
    <citation type="submission" date="2023-06" db="EMBL/GenBank/DDBJ databases">
        <title>Genome-scale phylogeny and comparative genomics of the fungal order Sordariales.</title>
        <authorList>
            <consortium name="Lawrence Berkeley National Laboratory"/>
            <person name="Hensen N."/>
            <person name="Bonometti L."/>
            <person name="Westerberg I."/>
            <person name="Brannstrom I.O."/>
            <person name="Guillou S."/>
            <person name="Cros-Aarteil S."/>
            <person name="Calhoun S."/>
            <person name="Haridas S."/>
            <person name="Kuo A."/>
            <person name="Mondo S."/>
            <person name="Pangilinan J."/>
            <person name="Riley R."/>
            <person name="Labutti K."/>
            <person name="Andreopoulos B."/>
            <person name="Lipzen A."/>
            <person name="Chen C."/>
            <person name="Yanf M."/>
            <person name="Daum C."/>
            <person name="Ng V."/>
            <person name="Clum A."/>
            <person name="Steindorff A."/>
            <person name="Ohm R."/>
            <person name="Martin F."/>
            <person name="Silar P."/>
            <person name="Natvig D."/>
            <person name="Lalanne C."/>
            <person name="Gautier V."/>
            <person name="Ament-Velasquez S.L."/>
            <person name="Kruys A."/>
            <person name="Hutchinson M.I."/>
            <person name="Powell A.J."/>
            <person name="Barry K."/>
            <person name="Miller A.N."/>
            <person name="Grigoriev I.V."/>
            <person name="Debuchy R."/>
            <person name="Gladieux P."/>
            <person name="Thoren M.H."/>
            <person name="Johannesson H."/>
        </authorList>
    </citation>
    <scope>NUCLEOTIDE SEQUENCE</scope>
    <source>
        <strain evidence="3">CBS 540.89</strain>
    </source>
</reference>
<name>A0AA40BLP8_9PEZI</name>
<dbReference type="InterPro" id="IPR003819">
    <property type="entry name" value="TauD/TfdA-like"/>
</dbReference>
<evidence type="ECO:0000313" key="3">
    <source>
        <dbReference type="EMBL" id="KAK0736514.1"/>
    </source>
</evidence>
<evidence type="ECO:0000313" key="4">
    <source>
        <dbReference type="Proteomes" id="UP001172159"/>
    </source>
</evidence>
<comment type="caution">
    <text evidence="3">The sequence shown here is derived from an EMBL/GenBank/DDBJ whole genome shotgun (WGS) entry which is preliminary data.</text>
</comment>
<proteinExistence type="predicted"/>
<organism evidence="3 4">
    <name type="scientific">Apiosordaria backusii</name>
    <dbReference type="NCBI Taxonomy" id="314023"/>
    <lineage>
        <taxon>Eukaryota</taxon>
        <taxon>Fungi</taxon>
        <taxon>Dikarya</taxon>
        <taxon>Ascomycota</taxon>
        <taxon>Pezizomycotina</taxon>
        <taxon>Sordariomycetes</taxon>
        <taxon>Sordariomycetidae</taxon>
        <taxon>Sordariales</taxon>
        <taxon>Lasiosphaeriaceae</taxon>
        <taxon>Apiosordaria</taxon>
    </lineage>
</organism>
<feature type="domain" description="TauD/TfdA-like" evidence="2">
    <location>
        <begin position="82"/>
        <end position="339"/>
    </location>
</feature>
<protein>
    <recommendedName>
        <fullName evidence="2">TauD/TfdA-like domain-containing protein</fullName>
    </recommendedName>
</protein>
<dbReference type="PANTHER" id="PTHR10696">
    <property type="entry name" value="GAMMA-BUTYROBETAINE HYDROXYLASE-RELATED"/>
    <property type="match status" value="1"/>
</dbReference>
<dbReference type="Proteomes" id="UP001172159">
    <property type="component" value="Unassembled WGS sequence"/>
</dbReference>
<evidence type="ECO:0000259" key="2">
    <source>
        <dbReference type="Pfam" id="PF02668"/>
    </source>
</evidence>
<dbReference type="GO" id="GO:0016491">
    <property type="term" value="F:oxidoreductase activity"/>
    <property type="evidence" value="ECO:0007669"/>
    <property type="project" value="UniProtKB-KW"/>
</dbReference>
<dbReference type="InterPro" id="IPR042098">
    <property type="entry name" value="TauD-like_sf"/>
</dbReference>